<dbReference type="InterPro" id="IPR035940">
    <property type="entry name" value="CAP_sf"/>
</dbReference>
<evidence type="ECO:0000259" key="3">
    <source>
        <dbReference type="SMART" id="SM00198"/>
    </source>
</evidence>
<feature type="compositionally biased region" description="Pro residues" evidence="1">
    <location>
        <begin position="150"/>
        <end position="162"/>
    </location>
</feature>
<evidence type="ECO:0000313" key="5">
    <source>
        <dbReference type="EMBL" id="CAH7677611.1"/>
    </source>
</evidence>
<dbReference type="SMART" id="SM00198">
    <property type="entry name" value="SCP"/>
    <property type="match status" value="1"/>
</dbReference>
<accession>A0AAV0B3V4</accession>
<dbReference type="PANTHER" id="PTHR10334">
    <property type="entry name" value="CYSTEINE-RICH SECRETORY PROTEIN-RELATED"/>
    <property type="match status" value="1"/>
</dbReference>
<evidence type="ECO:0000313" key="6">
    <source>
        <dbReference type="Proteomes" id="UP001153365"/>
    </source>
</evidence>
<protein>
    <submittedName>
        <fullName evidence="5">CAP domain-containing protein</fullName>
    </submittedName>
</protein>
<sequence>MDWLGYLAVFIFFDLLIPAQSAVVSISPTSMTIKTNLSKREQEKQDPISFDWENSWESVTENGVTTTTTITFGKVPLYQGLGYGIPQQWSYSFNFSSEADSTLQGKTSEVAPVEPSLTALPSQPVSSEPVTSEPVKSEPVKSEPVKSEPAQPPEPVQPPEGPTQPKVGKPPELTNTTSTEPDRPTTPGKQYLANQPELSETDPSRTDNTQDFQPENITPPPTSSSASQSDQQMWLSIHNSYRSQYGVSSLEWSDELSQLASSRAEKCVWEHTKNNPNGENLAAGQEDATSTVVAWVEGPNEREVWNPSSPSYSHFTQVVWKDTRQVGCASQSCRTIKGSSLPQSPVLLWVCQYHPPGNVEGEYNDNVLAHAGGTPLSAPKGSKPPNSPLRDEKSLSVTRYTPAPTES</sequence>
<evidence type="ECO:0000313" key="4">
    <source>
        <dbReference type="EMBL" id="CAH7674232.1"/>
    </source>
</evidence>
<organism evidence="5 6">
    <name type="scientific">Phakopsora pachyrhizi</name>
    <name type="common">Asian soybean rust disease fungus</name>
    <dbReference type="NCBI Taxonomy" id="170000"/>
    <lineage>
        <taxon>Eukaryota</taxon>
        <taxon>Fungi</taxon>
        <taxon>Dikarya</taxon>
        <taxon>Basidiomycota</taxon>
        <taxon>Pucciniomycotina</taxon>
        <taxon>Pucciniomycetes</taxon>
        <taxon>Pucciniales</taxon>
        <taxon>Phakopsoraceae</taxon>
        <taxon>Phakopsora</taxon>
    </lineage>
</organism>
<feature type="compositionally biased region" description="Polar residues" evidence="1">
    <location>
        <begin position="395"/>
        <end position="407"/>
    </location>
</feature>
<dbReference type="AlphaFoldDB" id="A0AAV0B3V4"/>
<comment type="caution">
    <text evidence="5">The sequence shown here is derived from an EMBL/GenBank/DDBJ whole genome shotgun (WGS) entry which is preliminary data.</text>
</comment>
<dbReference type="PRINTS" id="PR00837">
    <property type="entry name" value="V5TPXLIKE"/>
</dbReference>
<feature type="compositionally biased region" description="Basic and acidic residues" evidence="1">
    <location>
        <begin position="135"/>
        <end position="146"/>
    </location>
</feature>
<proteinExistence type="predicted"/>
<gene>
    <name evidence="5" type="ORF">PPACK8108_LOCUS12785</name>
    <name evidence="4" type="ORF">PPACK8108_LOCUS9144</name>
</gene>
<feature type="domain" description="SCP" evidence="3">
    <location>
        <begin position="229"/>
        <end position="361"/>
    </location>
</feature>
<feature type="signal peptide" evidence="2">
    <location>
        <begin position="1"/>
        <end position="21"/>
    </location>
</feature>
<dbReference type="Gene3D" id="3.40.33.10">
    <property type="entry name" value="CAP"/>
    <property type="match status" value="1"/>
</dbReference>
<feature type="region of interest" description="Disordered" evidence="1">
    <location>
        <begin position="117"/>
        <end position="231"/>
    </location>
</feature>
<dbReference type="Pfam" id="PF00188">
    <property type="entry name" value="CAP"/>
    <property type="match status" value="1"/>
</dbReference>
<name>A0AAV0B3V4_PHAPC</name>
<dbReference type="Proteomes" id="UP001153365">
    <property type="component" value="Unassembled WGS sequence"/>
</dbReference>
<dbReference type="SUPFAM" id="SSF55797">
    <property type="entry name" value="PR-1-like"/>
    <property type="match status" value="1"/>
</dbReference>
<keyword evidence="6" id="KW-1185">Reference proteome</keyword>
<dbReference type="InterPro" id="IPR014044">
    <property type="entry name" value="CAP_dom"/>
</dbReference>
<feature type="compositionally biased region" description="Polar residues" evidence="1">
    <location>
        <begin position="119"/>
        <end position="130"/>
    </location>
</feature>
<evidence type="ECO:0000256" key="2">
    <source>
        <dbReference type="SAM" id="SignalP"/>
    </source>
</evidence>
<keyword evidence="2" id="KW-0732">Signal</keyword>
<evidence type="ECO:0000256" key="1">
    <source>
        <dbReference type="SAM" id="MobiDB-lite"/>
    </source>
</evidence>
<feature type="compositionally biased region" description="Polar residues" evidence="1">
    <location>
        <begin position="206"/>
        <end position="216"/>
    </location>
</feature>
<feature type="chain" id="PRO_5044713213" evidence="2">
    <location>
        <begin position="22"/>
        <end position="407"/>
    </location>
</feature>
<dbReference type="EMBL" id="CALTRL010001950">
    <property type="protein sequence ID" value="CAH7674232.1"/>
    <property type="molecule type" value="Genomic_DNA"/>
</dbReference>
<dbReference type="EMBL" id="CALTRL010003118">
    <property type="protein sequence ID" value="CAH7677611.1"/>
    <property type="molecule type" value="Genomic_DNA"/>
</dbReference>
<reference evidence="5" key="1">
    <citation type="submission" date="2022-06" db="EMBL/GenBank/DDBJ databases">
        <authorList>
            <consortium name="SYNGENTA / RWTH Aachen University"/>
        </authorList>
    </citation>
    <scope>NUCLEOTIDE SEQUENCE</scope>
</reference>
<feature type="region of interest" description="Disordered" evidence="1">
    <location>
        <begin position="370"/>
        <end position="407"/>
    </location>
</feature>
<dbReference type="InterPro" id="IPR001283">
    <property type="entry name" value="CRISP-related"/>
</dbReference>